<dbReference type="PROSITE" id="PS50125">
    <property type="entry name" value="GUANYLATE_CYCLASE_2"/>
    <property type="match status" value="1"/>
</dbReference>
<dbReference type="Proteomes" id="UP001211907">
    <property type="component" value="Unassembled WGS sequence"/>
</dbReference>
<dbReference type="GO" id="GO:0004383">
    <property type="term" value="F:guanylate cyclase activity"/>
    <property type="evidence" value="ECO:0007669"/>
    <property type="project" value="TreeGrafter"/>
</dbReference>
<dbReference type="PANTHER" id="PTHR11920">
    <property type="entry name" value="GUANYLYL CYCLASE"/>
    <property type="match status" value="1"/>
</dbReference>
<dbReference type="GO" id="GO:0007168">
    <property type="term" value="P:receptor guanylyl cyclase signaling pathway"/>
    <property type="evidence" value="ECO:0007669"/>
    <property type="project" value="TreeGrafter"/>
</dbReference>
<gene>
    <name evidence="10" type="ORF">HK100_000231</name>
</gene>
<keyword evidence="5" id="KW-0472">Membrane</keyword>
<evidence type="ECO:0000256" key="4">
    <source>
        <dbReference type="ARBA" id="ARBA00022989"/>
    </source>
</evidence>
<dbReference type="PANTHER" id="PTHR11920:SF335">
    <property type="entry name" value="GUANYLATE CYCLASE"/>
    <property type="match status" value="1"/>
</dbReference>
<name>A0AAD5T1H1_9FUNG</name>
<evidence type="ECO:0000256" key="5">
    <source>
        <dbReference type="ARBA" id="ARBA00023136"/>
    </source>
</evidence>
<evidence type="ECO:0000256" key="6">
    <source>
        <dbReference type="ARBA" id="ARBA00023239"/>
    </source>
</evidence>
<dbReference type="Gene3D" id="3.30.70.1230">
    <property type="entry name" value="Nucleotide cyclase"/>
    <property type="match status" value="1"/>
</dbReference>
<accession>A0AAD5T1H1</accession>
<evidence type="ECO:0000256" key="7">
    <source>
        <dbReference type="SAM" id="Coils"/>
    </source>
</evidence>
<proteinExistence type="predicted"/>
<dbReference type="CDD" id="cd07302">
    <property type="entry name" value="CHD"/>
    <property type="match status" value="1"/>
</dbReference>
<comment type="subcellular location">
    <subcellularLocation>
        <location evidence="1">Membrane</location>
    </subcellularLocation>
</comment>
<dbReference type="SUPFAM" id="SSF55073">
    <property type="entry name" value="Nucleotide cyclase"/>
    <property type="match status" value="1"/>
</dbReference>
<dbReference type="GO" id="GO:0000166">
    <property type="term" value="F:nucleotide binding"/>
    <property type="evidence" value="ECO:0007669"/>
    <property type="project" value="UniProtKB-KW"/>
</dbReference>
<evidence type="ECO:0000313" key="11">
    <source>
        <dbReference type="Proteomes" id="UP001211907"/>
    </source>
</evidence>
<evidence type="ECO:0000256" key="8">
    <source>
        <dbReference type="SAM" id="MobiDB-lite"/>
    </source>
</evidence>
<sequence>MSAPVETKFSQSAAVTRCRNVKETKLKAQNALAKLADEEVTIYSANLEDACHQLRTQLSEQTSVAARQTSEAKDTEISWERKDQLTKLIDKLTGIKSLLRFQEEARERELAFKSSIRQKRAAFAARLARQELRHAAERTELAMSQQRLSDTVTQIQSEFLRELQLCKARQMGEVEKSFRRINDLEINNMEEIEEIQTVQRREEFELMSKHAVIEAEIITELERQKFKLEANQLLDRQATAKAALQRSQRKQAAALAKANRNASRNREKMVVADNPIIRGGMATENFGIEEEASQSEGQSEGTSSKGSTLSLHETKDDEEVSQANLAKIEVEKNSAANKNTQVLSEAEKELQTLIEAAELKQQHRTVISQKTKEHRRKISELLKDHEEEIEQLKMEQSATMKELLETHLQSEELRADTGVAQNLLGMMLPSHIMEKIEQGIVPEPESFNCVSLFFTDIWEFKKLVGAIKPEKILQLLNVLYTRFDTIIARYSQLYKVESVSDTYMVAAGISSSNEKSKEDFAECTRQALNCCSELQKLVIGMDFSDIVGEYKIRLRIVIFPVIKGLIGTKMSRYCLFGDTVNTASR</sequence>
<evidence type="ECO:0000256" key="2">
    <source>
        <dbReference type="ARBA" id="ARBA00022692"/>
    </source>
</evidence>
<evidence type="ECO:0000256" key="1">
    <source>
        <dbReference type="ARBA" id="ARBA00004370"/>
    </source>
</evidence>
<feature type="compositionally biased region" description="Low complexity" evidence="8">
    <location>
        <begin position="251"/>
        <end position="262"/>
    </location>
</feature>
<keyword evidence="11" id="KW-1185">Reference proteome</keyword>
<reference evidence="10" key="1">
    <citation type="submission" date="2020-05" db="EMBL/GenBank/DDBJ databases">
        <title>Phylogenomic resolution of chytrid fungi.</title>
        <authorList>
            <person name="Stajich J.E."/>
            <person name="Amses K."/>
            <person name="Simmons R."/>
            <person name="Seto K."/>
            <person name="Myers J."/>
            <person name="Bonds A."/>
            <person name="Quandt C.A."/>
            <person name="Barry K."/>
            <person name="Liu P."/>
            <person name="Grigoriev I."/>
            <person name="Longcore J.E."/>
            <person name="James T.Y."/>
        </authorList>
    </citation>
    <scope>NUCLEOTIDE SEQUENCE</scope>
    <source>
        <strain evidence="10">JEL0513</strain>
    </source>
</reference>
<keyword evidence="7" id="KW-0175">Coiled coil</keyword>
<keyword evidence="4" id="KW-1133">Transmembrane helix</keyword>
<organism evidence="10 11">
    <name type="scientific">Physocladia obscura</name>
    <dbReference type="NCBI Taxonomy" id="109957"/>
    <lineage>
        <taxon>Eukaryota</taxon>
        <taxon>Fungi</taxon>
        <taxon>Fungi incertae sedis</taxon>
        <taxon>Chytridiomycota</taxon>
        <taxon>Chytridiomycota incertae sedis</taxon>
        <taxon>Chytridiomycetes</taxon>
        <taxon>Chytridiales</taxon>
        <taxon>Chytriomycetaceae</taxon>
        <taxon>Physocladia</taxon>
    </lineage>
</organism>
<dbReference type="AlphaFoldDB" id="A0AAD5T1H1"/>
<keyword evidence="6" id="KW-0456">Lyase</keyword>
<dbReference type="GO" id="GO:0005886">
    <property type="term" value="C:plasma membrane"/>
    <property type="evidence" value="ECO:0007669"/>
    <property type="project" value="TreeGrafter"/>
</dbReference>
<feature type="region of interest" description="Disordered" evidence="8">
    <location>
        <begin position="290"/>
        <end position="320"/>
    </location>
</feature>
<dbReference type="GO" id="GO:0035556">
    <property type="term" value="P:intracellular signal transduction"/>
    <property type="evidence" value="ECO:0007669"/>
    <property type="project" value="InterPro"/>
</dbReference>
<feature type="domain" description="Guanylate cyclase" evidence="9">
    <location>
        <begin position="451"/>
        <end position="585"/>
    </location>
</feature>
<dbReference type="InterPro" id="IPR050401">
    <property type="entry name" value="Cyclic_nucleotide_synthase"/>
</dbReference>
<feature type="non-terminal residue" evidence="10">
    <location>
        <position position="1"/>
    </location>
</feature>
<dbReference type="Pfam" id="PF00211">
    <property type="entry name" value="Guanylate_cyc"/>
    <property type="match status" value="1"/>
</dbReference>
<feature type="compositionally biased region" description="Low complexity" evidence="8">
    <location>
        <begin position="294"/>
        <end position="308"/>
    </location>
</feature>
<evidence type="ECO:0000259" key="9">
    <source>
        <dbReference type="PROSITE" id="PS50125"/>
    </source>
</evidence>
<feature type="coiled-coil region" evidence="7">
    <location>
        <begin position="336"/>
        <end position="402"/>
    </location>
</feature>
<keyword evidence="3" id="KW-0547">Nucleotide-binding</keyword>
<dbReference type="InterPro" id="IPR029787">
    <property type="entry name" value="Nucleotide_cyclase"/>
</dbReference>
<dbReference type="SMART" id="SM00044">
    <property type="entry name" value="CYCc"/>
    <property type="match status" value="1"/>
</dbReference>
<feature type="region of interest" description="Disordered" evidence="8">
    <location>
        <begin position="251"/>
        <end position="276"/>
    </location>
</feature>
<keyword evidence="2" id="KW-0812">Transmembrane</keyword>
<comment type="caution">
    <text evidence="10">The sequence shown here is derived from an EMBL/GenBank/DDBJ whole genome shotgun (WGS) entry which is preliminary data.</text>
</comment>
<evidence type="ECO:0000313" key="10">
    <source>
        <dbReference type="EMBL" id="KAJ3119616.1"/>
    </source>
</evidence>
<dbReference type="GO" id="GO:0004016">
    <property type="term" value="F:adenylate cyclase activity"/>
    <property type="evidence" value="ECO:0007669"/>
    <property type="project" value="TreeGrafter"/>
</dbReference>
<protein>
    <recommendedName>
        <fullName evidence="9">Guanylate cyclase domain-containing protein</fullName>
    </recommendedName>
</protein>
<dbReference type="GO" id="GO:0001653">
    <property type="term" value="F:peptide receptor activity"/>
    <property type="evidence" value="ECO:0007669"/>
    <property type="project" value="TreeGrafter"/>
</dbReference>
<dbReference type="EMBL" id="JADGJH010001040">
    <property type="protein sequence ID" value="KAJ3119616.1"/>
    <property type="molecule type" value="Genomic_DNA"/>
</dbReference>
<dbReference type="InterPro" id="IPR001054">
    <property type="entry name" value="A/G_cyclase"/>
</dbReference>
<evidence type="ECO:0000256" key="3">
    <source>
        <dbReference type="ARBA" id="ARBA00022741"/>
    </source>
</evidence>